<dbReference type="PANTHER" id="PTHR43003">
    <property type="entry name" value="DNA-3-METHYLADENINE GLYCOSYLASE"/>
    <property type="match status" value="1"/>
</dbReference>
<evidence type="ECO:0000256" key="2">
    <source>
        <dbReference type="ARBA" id="ARBA00023204"/>
    </source>
</evidence>
<dbReference type="RefSeq" id="WP_126783760.1">
    <property type="nucleotide sequence ID" value="NZ_PIQF01000001.1"/>
</dbReference>
<dbReference type="GO" id="GO:0008725">
    <property type="term" value="F:DNA-3-methyladenine glycosylase activity"/>
    <property type="evidence" value="ECO:0007669"/>
    <property type="project" value="TreeGrafter"/>
</dbReference>
<evidence type="ECO:0000313" key="4">
    <source>
        <dbReference type="Proteomes" id="UP000287908"/>
    </source>
</evidence>
<organism evidence="3 4">
    <name type="scientific">Idiomarina seosinensis</name>
    <dbReference type="NCBI Taxonomy" id="281739"/>
    <lineage>
        <taxon>Bacteria</taxon>
        <taxon>Pseudomonadati</taxon>
        <taxon>Pseudomonadota</taxon>
        <taxon>Gammaproteobacteria</taxon>
        <taxon>Alteromonadales</taxon>
        <taxon>Idiomarinaceae</taxon>
        <taxon>Idiomarina</taxon>
    </lineage>
</organism>
<reference evidence="3 4" key="1">
    <citation type="journal article" date="2011" name="Front. Microbiol.">
        <title>Genomic signatures of strain selection and enhancement in Bacillus atrophaeus var. globigii, a historical biowarfare simulant.</title>
        <authorList>
            <person name="Gibbons H.S."/>
            <person name="Broomall S.M."/>
            <person name="McNew L.A."/>
            <person name="Daligault H."/>
            <person name="Chapman C."/>
            <person name="Bruce D."/>
            <person name="Karavis M."/>
            <person name="Krepps M."/>
            <person name="McGregor P.A."/>
            <person name="Hong C."/>
            <person name="Park K.H."/>
            <person name="Akmal A."/>
            <person name="Feldman A."/>
            <person name="Lin J.S."/>
            <person name="Chang W.E."/>
            <person name="Higgs B.W."/>
            <person name="Demirev P."/>
            <person name="Lindquist J."/>
            <person name="Liem A."/>
            <person name="Fochler E."/>
            <person name="Read T.D."/>
            <person name="Tapia R."/>
            <person name="Johnson S."/>
            <person name="Bishop-Lilly K.A."/>
            <person name="Detter C."/>
            <person name="Han C."/>
            <person name="Sozhamannan S."/>
            <person name="Rosenzweig C.N."/>
            <person name="Skowronski E.W."/>
        </authorList>
    </citation>
    <scope>NUCLEOTIDE SEQUENCE [LARGE SCALE GENOMIC DNA]</scope>
    <source>
        <strain evidence="3 4">CL-SP19</strain>
    </source>
</reference>
<protein>
    <submittedName>
        <fullName evidence="3">3-methyladenine DNA glycosylase</fullName>
    </submittedName>
</protein>
<dbReference type="OrthoDB" id="9811249at2"/>
<name>A0A432ZHI8_9GAMM</name>
<evidence type="ECO:0000256" key="1">
    <source>
        <dbReference type="ARBA" id="ARBA00022763"/>
    </source>
</evidence>
<dbReference type="GO" id="GO:0006285">
    <property type="term" value="P:base-excision repair, AP site formation"/>
    <property type="evidence" value="ECO:0007669"/>
    <property type="project" value="TreeGrafter"/>
</dbReference>
<proteinExistence type="predicted"/>
<dbReference type="GO" id="GO:0006307">
    <property type="term" value="P:DNA alkylation repair"/>
    <property type="evidence" value="ECO:0007669"/>
    <property type="project" value="TreeGrafter"/>
</dbReference>
<evidence type="ECO:0000313" key="3">
    <source>
        <dbReference type="EMBL" id="RUO77487.1"/>
    </source>
</evidence>
<dbReference type="Gene3D" id="1.10.1670.40">
    <property type="match status" value="1"/>
</dbReference>
<dbReference type="InterPro" id="IPR011257">
    <property type="entry name" value="DNA_glycosylase"/>
</dbReference>
<dbReference type="Proteomes" id="UP000287908">
    <property type="component" value="Unassembled WGS sequence"/>
</dbReference>
<keyword evidence="1" id="KW-0227">DNA damage</keyword>
<dbReference type="Gene3D" id="1.10.340.30">
    <property type="entry name" value="Hypothetical protein, domain 2"/>
    <property type="match status" value="1"/>
</dbReference>
<dbReference type="GO" id="GO:0032993">
    <property type="term" value="C:protein-DNA complex"/>
    <property type="evidence" value="ECO:0007669"/>
    <property type="project" value="TreeGrafter"/>
</dbReference>
<accession>A0A432ZHI8</accession>
<dbReference type="PANTHER" id="PTHR43003:SF5">
    <property type="entry name" value="DNA-3-METHYLADENINE GLYCOSYLASE"/>
    <property type="match status" value="1"/>
</dbReference>
<keyword evidence="4" id="KW-1185">Reference proteome</keyword>
<dbReference type="SUPFAM" id="SSF48150">
    <property type="entry name" value="DNA-glycosylase"/>
    <property type="match status" value="1"/>
</dbReference>
<dbReference type="GO" id="GO:0043916">
    <property type="term" value="F:DNA-7-methylguanine glycosylase activity"/>
    <property type="evidence" value="ECO:0007669"/>
    <property type="project" value="TreeGrafter"/>
</dbReference>
<comment type="caution">
    <text evidence="3">The sequence shown here is derived from an EMBL/GenBank/DDBJ whole genome shotgun (WGS) entry which is preliminary data.</text>
</comment>
<dbReference type="GO" id="GO:0032131">
    <property type="term" value="F:alkylated DNA binding"/>
    <property type="evidence" value="ECO:0007669"/>
    <property type="project" value="TreeGrafter"/>
</dbReference>
<keyword evidence="2" id="KW-0234">DNA repair</keyword>
<gene>
    <name evidence="3" type="ORF">CWI81_03135</name>
</gene>
<sequence length="201" mass="22554">MGAAANPKTAASIQQHLIDTQPGLELLMLEVEKQPVLTRSEVHPVEALPRIVIRQMLSLAASRTIIERAEAKAKQQNCRLAQLRRDDLLECGISKSKAATIGSIESYYQSSPEQMLGWAELPTERLLKEVTSIKGIGPWSAGILAMFHYAHEDLFPTQDSSLRKAIALLADRDINIIPERASPYRSYLACYLWQFLDQKRI</sequence>
<dbReference type="EMBL" id="PIQF01000001">
    <property type="protein sequence ID" value="RUO77487.1"/>
    <property type="molecule type" value="Genomic_DNA"/>
</dbReference>
<dbReference type="AlphaFoldDB" id="A0A432ZHI8"/>
<dbReference type="InterPro" id="IPR051912">
    <property type="entry name" value="Alkylbase_DNA_Glycosylase/TA"/>
</dbReference>